<evidence type="ECO:0000313" key="1">
    <source>
        <dbReference type="EMBL" id="KAB8292942.1"/>
    </source>
</evidence>
<keyword evidence="2" id="KW-1185">Reference proteome</keyword>
<organism evidence="1 2">
    <name type="scientific">Monilinia laxa</name>
    <name type="common">Brown rot fungus</name>
    <name type="synonym">Sclerotinia laxa</name>
    <dbReference type="NCBI Taxonomy" id="61186"/>
    <lineage>
        <taxon>Eukaryota</taxon>
        <taxon>Fungi</taxon>
        <taxon>Dikarya</taxon>
        <taxon>Ascomycota</taxon>
        <taxon>Pezizomycotina</taxon>
        <taxon>Leotiomycetes</taxon>
        <taxon>Helotiales</taxon>
        <taxon>Sclerotiniaceae</taxon>
        <taxon>Monilinia</taxon>
    </lineage>
</organism>
<evidence type="ECO:0000313" key="2">
    <source>
        <dbReference type="Proteomes" id="UP000326757"/>
    </source>
</evidence>
<dbReference type="EMBL" id="VIGI01000012">
    <property type="protein sequence ID" value="KAB8292942.1"/>
    <property type="molecule type" value="Genomic_DNA"/>
</dbReference>
<sequence>MWINFESSHPFAVKVCVGGVNALSGEREVESLAKNLRRQTKFIKGKSIQDYVVTGFRGQRWLDGIAKLDGKVMQFVATSAGDGYSVEAQITGADLVCEIHVEIIPSVIKKRVGLKVQALLKPLCSGNGPYLPPSAPTAAKPEMAITPDSLIRQVIIKDSNFKIP</sequence>
<proteinExistence type="predicted"/>
<dbReference type="Proteomes" id="UP000326757">
    <property type="component" value="Unassembled WGS sequence"/>
</dbReference>
<comment type="caution">
    <text evidence="1">The sequence shown here is derived from an EMBL/GenBank/DDBJ whole genome shotgun (WGS) entry which is preliminary data.</text>
</comment>
<protein>
    <submittedName>
        <fullName evidence="1">Uncharacterized protein</fullName>
    </submittedName>
</protein>
<gene>
    <name evidence="1" type="ORF">EYC80_007306</name>
</gene>
<dbReference type="OrthoDB" id="428577at2759"/>
<dbReference type="AlphaFoldDB" id="A0A5N6JU97"/>
<name>A0A5N6JU97_MONLA</name>
<reference evidence="1 2" key="1">
    <citation type="submission" date="2019-06" db="EMBL/GenBank/DDBJ databases">
        <title>Genome Sequence of the Brown Rot Fungal Pathogen Monilinia laxa.</title>
        <authorList>
            <person name="De Miccolis Angelini R.M."/>
            <person name="Landi L."/>
            <person name="Abate D."/>
            <person name="Pollastro S."/>
            <person name="Romanazzi G."/>
            <person name="Faretra F."/>
        </authorList>
    </citation>
    <scope>NUCLEOTIDE SEQUENCE [LARGE SCALE GENOMIC DNA]</scope>
    <source>
        <strain evidence="1 2">Mlax316</strain>
    </source>
</reference>
<accession>A0A5N6JU97</accession>